<evidence type="ECO:0000313" key="3">
    <source>
        <dbReference type="EMBL" id="OHB04207.1"/>
    </source>
</evidence>
<name>A0A1G2U3X5_9BACT</name>
<organism evidence="3 4">
    <name type="scientific">Candidatus Zambryskibacteria bacterium RIFCSPLOWO2_01_FULL_45_21</name>
    <dbReference type="NCBI Taxonomy" id="1802761"/>
    <lineage>
        <taxon>Bacteria</taxon>
        <taxon>Candidatus Zambryskiibacteriota</taxon>
    </lineage>
</organism>
<evidence type="ECO:0000256" key="1">
    <source>
        <dbReference type="SAM" id="Coils"/>
    </source>
</evidence>
<protein>
    <submittedName>
        <fullName evidence="3">Uncharacterized protein</fullName>
    </submittedName>
</protein>
<evidence type="ECO:0000313" key="4">
    <source>
        <dbReference type="Proteomes" id="UP000176800"/>
    </source>
</evidence>
<sequence>MNVFKFFNFFIFALIVSFAFGQANFSYALTEREIAEQEAKLQAEYDELQKDIQKWEGILSETKKKANTIEGDITILNAKIKEAEATIKAKNIAINQLSKEIGNKTQTIEDLETRIEKGRESLAELIRKTDEIDTYSIAEIVLAGQDLSDFLGDLDSFASIKRSLKERFFEIREVKAATEEEKKQLDLKKNQEIDAKYVVETRKQTVAKSEAEKKQLLTITKQEEKAYQAVLAERQRKAAQIRAALFNLRDTEGIPFGEALEYANVAGQKAGIRPALILAILTQESDLGKNQGSCLMTDSTTGDGVGTNTGTFFEKVMKAPRDTAPFLAITDRLGRNWKNTPVSCPPGYTWSPSRGYGGGMGPSQFIPSTWELFKVRIAGMFNIFADQANPWDPQHAIMATAIYLSDLGAVSGSFTSERNAACRYYSGRSCDSKRPANSFYGDQVMTKVQGIQDNIDFLQSV</sequence>
<feature type="chain" id="PRO_5009584652" evidence="2">
    <location>
        <begin position="29"/>
        <end position="461"/>
    </location>
</feature>
<gene>
    <name evidence="3" type="ORF">A3B14_02240</name>
</gene>
<keyword evidence="1" id="KW-0175">Coiled coil</keyword>
<dbReference type="Proteomes" id="UP000176800">
    <property type="component" value="Unassembled WGS sequence"/>
</dbReference>
<feature type="coiled-coil region" evidence="1">
    <location>
        <begin position="27"/>
        <end position="128"/>
    </location>
</feature>
<dbReference type="EMBL" id="MHWE01000010">
    <property type="protein sequence ID" value="OHB04207.1"/>
    <property type="molecule type" value="Genomic_DNA"/>
</dbReference>
<dbReference type="AlphaFoldDB" id="A0A1G2U3X5"/>
<comment type="caution">
    <text evidence="3">The sequence shown here is derived from an EMBL/GenBank/DDBJ whole genome shotgun (WGS) entry which is preliminary data.</text>
</comment>
<accession>A0A1G2U3X5</accession>
<keyword evidence="2" id="KW-0732">Signal</keyword>
<dbReference type="Gene3D" id="6.10.250.3150">
    <property type="match status" value="1"/>
</dbReference>
<dbReference type="SUPFAM" id="SSF53955">
    <property type="entry name" value="Lysozyme-like"/>
    <property type="match status" value="1"/>
</dbReference>
<dbReference type="InterPro" id="IPR023346">
    <property type="entry name" value="Lysozyme-like_dom_sf"/>
</dbReference>
<feature type="signal peptide" evidence="2">
    <location>
        <begin position="1"/>
        <end position="28"/>
    </location>
</feature>
<dbReference type="Gene3D" id="1.10.530.10">
    <property type="match status" value="1"/>
</dbReference>
<evidence type="ECO:0000256" key="2">
    <source>
        <dbReference type="SAM" id="SignalP"/>
    </source>
</evidence>
<proteinExistence type="predicted"/>
<reference evidence="3 4" key="1">
    <citation type="journal article" date="2016" name="Nat. Commun.">
        <title>Thousands of microbial genomes shed light on interconnected biogeochemical processes in an aquifer system.</title>
        <authorList>
            <person name="Anantharaman K."/>
            <person name="Brown C.T."/>
            <person name="Hug L.A."/>
            <person name="Sharon I."/>
            <person name="Castelle C.J."/>
            <person name="Probst A.J."/>
            <person name="Thomas B.C."/>
            <person name="Singh A."/>
            <person name="Wilkins M.J."/>
            <person name="Karaoz U."/>
            <person name="Brodie E.L."/>
            <person name="Williams K.H."/>
            <person name="Hubbard S.S."/>
            <person name="Banfield J.F."/>
        </authorList>
    </citation>
    <scope>NUCLEOTIDE SEQUENCE [LARGE SCALE GENOMIC DNA]</scope>
</reference>